<evidence type="ECO:0000313" key="4">
    <source>
        <dbReference type="Proteomes" id="UP000186230"/>
    </source>
</evidence>
<dbReference type="Proteomes" id="UP000186230">
    <property type="component" value="Chromosome"/>
</dbReference>
<dbReference type="CDD" id="cd06577">
    <property type="entry name" value="PASTA_pknB"/>
    <property type="match status" value="2"/>
</dbReference>
<name>A0A1L7I2E5_9FLAO</name>
<dbReference type="SMART" id="SM00740">
    <property type="entry name" value="PASTA"/>
    <property type="match status" value="2"/>
</dbReference>
<dbReference type="PROSITE" id="PS51178">
    <property type="entry name" value="PASTA"/>
    <property type="match status" value="2"/>
</dbReference>
<evidence type="ECO:0000256" key="1">
    <source>
        <dbReference type="SAM" id="MobiDB-lite"/>
    </source>
</evidence>
<gene>
    <name evidence="3" type="ORF">GRFL_0650</name>
</gene>
<dbReference type="InterPro" id="IPR005543">
    <property type="entry name" value="PASTA_dom"/>
</dbReference>
<dbReference type="EMBL" id="CP016359">
    <property type="protein sequence ID" value="APU67374.1"/>
    <property type="molecule type" value="Genomic_DNA"/>
</dbReference>
<sequence length="211" mass="24152">MGLFRFIFSKTFLLQLVLAAVVLVVLAFLTMQWLDFSTNQDQRIEVPDLAKMNLNNVEDRLEELDLDYEILDSANFNPDFPKYSVIDQVPEPGKFVKEDRKIYLTLNPSGYRKVELPNLIRTTKRQAVPTLRSLGFEIGEITYKPDIAEDAVLELRHNGQLLEAGDEVMKTSVIDLVLGDGSGRYRGTSEEEMNDDTNTETPEENEIDEFR</sequence>
<proteinExistence type="predicted"/>
<feature type="transmembrane region" description="Helical" evidence="2">
    <location>
        <begin position="12"/>
        <end position="34"/>
    </location>
</feature>
<accession>A0A1L7I2E5</accession>
<organism evidence="3 4">
    <name type="scientific">Christiangramia flava JLT2011</name>
    <dbReference type="NCBI Taxonomy" id="1229726"/>
    <lineage>
        <taxon>Bacteria</taxon>
        <taxon>Pseudomonadati</taxon>
        <taxon>Bacteroidota</taxon>
        <taxon>Flavobacteriia</taxon>
        <taxon>Flavobacteriales</taxon>
        <taxon>Flavobacteriaceae</taxon>
        <taxon>Christiangramia</taxon>
    </lineage>
</organism>
<feature type="region of interest" description="Disordered" evidence="1">
    <location>
        <begin position="184"/>
        <end position="211"/>
    </location>
</feature>
<reference evidence="3 4" key="1">
    <citation type="submission" date="2016-07" db="EMBL/GenBank/DDBJ databases">
        <title>Multi-omics approach to identify versatile polysaccharide utilization systems of a marine flavobacterium Gramella flava.</title>
        <authorList>
            <person name="Tang K."/>
        </authorList>
    </citation>
    <scope>NUCLEOTIDE SEQUENCE [LARGE SCALE GENOMIC DNA]</scope>
    <source>
        <strain evidence="3 4">JLT2011</strain>
    </source>
</reference>
<dbReference type="STRING" id="1229726.GRFL_0650"/>
<dbReference type="AlphaFoldDB" id="A0A1L7I2E5"/>
<dbReference type="Pfam" id="PF03793">
    <property type="entry name" value="PASTA"/>
    <property type="match status" value="1"/>
</dbReference>
<evidence type="ECO:0000313" key="3">
    <source>
        <dbReference type="EMBL" id="APU67374.1"/>
    </source>
</evidence>
<dbReference type="RefSeq" id="WP_083643251.1">
    <property type="nucleotide sequence ID" value="NZ_AMRU01000003.1"/>
</dbReference>
<dbReference type="OrthoDB" id="9803895at2"/>
<keyword evidence="2" id="KW-1133">Transmembrane helix</keyword>
<feature type="compositionally biased region" description="Acidic residues" evidence="1">
    <location>
        <begin position="190"/>
        <end position="211"/>
    </location>
</feature>
<dbReference type="SUPFAM" id="SSF54184">
    <property type="entry name" value="Penicillin-binding protein 2x (pbp-2x), c-terminal domain"/>
    <property type="match status" value="1"/>
</dbReference>
<keyword evidence="2" id="KW-0472">Membrane</keyword>
<protein>
    <submittedName>
        <fullName evidence="3">Uncharacterized protein</fullName>
    </submittedName>
</protein>
<dbReference type="KEGG" id="gfl:GRFL_0650"/>
<dbReference type="Gene3D" id="3.30.10.20">
    <property type="match status" value="2"/>
</dbReference>
<keyword evidence="2" id="KW-0812">Transmembrane</keyword>
<keyword evidence="4" id="KW-1185">Reference proteome</keyword>
<evidence type="ECO:0000256" key="2">
    <source>
        <dbReference type="SAM" id="Phobius"/>
    </source>
</evidence>